<comment type="caution">
    <text evidence="1">The sequence shown here is derived from an EMBL/GenBank/DDBJ whole genome shotgun (WGS) entry which is preliminary data.</text>
</comment>
<dbReference type="OrthoDB" id="978691at2"/>
<organism evidence="1 2">
    <name type="scientific">Mucilaginibacter achroorhodeus</name>
    <dbReference type="NCBI Taxonomy" id="2599294"/>
    <lineage>
        <taxon>Bacteria</taxon>
        <taxon>Pseudomonadati</taxon>
        <taxon>Bacteroidota</taxon>
        <taxon>Sphingobacteriia</taxon>
        <taxon>Sphingobacteriales</taxon>
        <taxon>Sphingobacteriaceae</taxon>
        <taxon>Mucilaginibacter</taxon>
    </lineage>
</organism>
<dbReference type="Proteomes" id="UP000318010">
    <property type="component" value="Unassembled WGS sequence"/>
</dbReference>
<proteinExistence type="predicted"/>
<dbReference type="EMBL" id="VOEI01000001">
    <property type="protein sequence ID" value="TWR27842.1"/>
    <property type="molecule type" value="Genomic_DNA"/>
</dbReference>
<evidence type="ECO:0000313" key="1">
    <source>
        <dbReference type="EMBL" id="TWR27842.1"/>
    </source>
</evidence>
<dbReference type="RefSeq" id="WP_146268657.1">
    <property type="nucleotide sequence ID" value="NZ_VOEI01000001.1"/>
</dbReference>
<sequence length="159" mass="18566">MEFSSHSRVWIYQSDRELTALEAQEAQVLLDNFTRSWTAHNNKLLAKAEIRYNRFLILFVDESQAGASGCSIDKSVHFIKQLEQHFGINLFDRFNLAYRDGDVIRSVPRQQFENLIKEAKIKDDTIVFNNLVQTLADLRTKWEVPFNESWHVQLFGSLS</sequence>
<protein>
    <submittedName>
        <fullName evidence="1">ABC transporter ATPase</fullName>
    </submittedName>
</protein>
<name>A0A563U8X9_9SPHI</name>
<reference evidence="1 2" key="1">
    <citation type="submission" date="2019-07" db="EMBL/GenBank/DDBJ databases">
        <authorList>
            <person name="Kim J."/>
        </authorList>
    </citation>
    <scope>NUCLEOTIDE SEQUENCE [LARGE SCALE GENOMIC DNA]</scope>
    <source>
        <strain evidence="1 2">MJ1a</strain>
    </source>
</reference>
<accession>A0A563U8X9</accession>
<evidence type="ECO:0000313" key="2">
    <source>
        <dbReference type="Proteomes" id="UP000318010"/>
    </source>
</evidence>
<keyword evidence="2" id="KW-1185">Reference proteome</keyword>
<dbReference type="AlphaFoldDB" id="A0A563U8X9"/>
<gene>
    <name evidence="1" type="ORF">FPZ42_01115</name>
</gene>